<protein>
    <submittedName>
        <fullName evidence="2">Permease</fullName>
    </submittedName>
</protein>
<feature type="transmembrane region" description="Helical" evidence="1">
    <location>
        <begin position="194"/>
        <end position="213"/>
    </location>
</feature>
<dbReference type="AlphaFoldDB" id="A0A940NRT1"/>
<feature type="transmembrane region" description="Helical" evidence="1">
    <location>
        <begin position="241"/>
        <end position="263"/>
    </location>
</feature>
<organism evidence="2 3">
    <name type="scientific">Gottfriedia endophytica</name>
    <dbReference type="NCBI Taxonomy" id="2820819"/>
    <lineage>
        <taxon>Bacteria</taxon>
        <taxon>Bacillati</taxon>
        <taxon>Bacillota</taxon>
        <taxon>Bacilli</taxon>
        <taxon>Bacillales</taxon>
        <taxon>Bacillaceae</taxon>
        <taxon>Gottfriedia</taxon>
    </lineage>
</organism>
<evidence type="ECO:0000313" key="2">
    <source>
        <dbReference type="EMBL" id="MBP0725666.1"/>
    </source>
</evidence>
<dbReference type="Proteomes" id="UP000682134">
    <property type="component" value="Unassembled WGS sequence"/>
</dbReference>
<sequence>MNATLYKSLLKKNSKLILGYALGSSLFLLAMTTIFPSMKTVINEKMSMLKDMPKGMLAAFGLEQGLSITSVPDFLSTEYYSMIFLVLMTLFTLSLAAKLLSHLVEQGSMAYILSTPVSRIKVVLTIMGVFITGLFFTLFCNFTFSYLGAVLVGEKIKDLSAFFNLHLVGFLFFFAIGGYCFLFSTLLTEEKKAVAYAGGLTLLFYLLDLMGRLSDKFEMARYVSVFYLYQPSEILKNNINILSVSLILFIIGFITYFAALFVFKRRNLYM</sequence>
<dbReference type="EMBL" id="JAGIYQ010000006">
    <property type="protein sequence ID" value="MBP0725666.1"/>
    <property type="molecule type" value="Genomic_DNA"/>
</dbReference>
<keyword evidence="1" id="KW-0472">Membrane</keyword>
<accession>A0A940NRT1</accession>
<comment type="caution">
    <text evidence="2">The sequence shown here is derived from an EMBL/GenBank/DDBJ whole genome shotgun (WGS) entry which is preliminary data.</text>
</comment>
<keyword evidence="3" id="KW-1185">Reference proteome</keyword>
<dbReference type="PANTHER" id="PTHR37305">
    <property type="entry name" value="INTEGRAL MEMBRANE PROTEIN-RELATED"/>
    <property type="match status" value="1"/>
</dbReference>
<feature type="transmembrane region" description="Helical" evidence="1">
    <location>
        <begin position="161"/>
        <end position="182"/>
    </location>
</feature>
<feature type="transmembrane region" description="Helical" evidence="1">
    <location>
        <begin position="79"/>
        <end position="101"/>
    </location>
</feature>
<evidence type="ECO:0000256" key="1">
    <source>
        <dbReference type="SAM" id="Phobius"/>
    </source>
</evidence>
<reference evidence="2" key="1">
    <citation type="submission" date="2021-04" db="EMBL/GenBank/DDBJ databases">
        <title>Genome seq and assembly of Bacillus sp.</title>
        <authorList>
            <person name="Chhetri G."/>
        </authorList>
    </citation>
    <scope>NUCLEOTIDE SEQUENCE</scope>
    <source>
        <strain evidence="2">RG28</strain>
    </source>
</reference>
<proteinExistence type="predicted"/>
<keyword evidence="1" id="KW-1133">Transmembrane helix</keyword>
<name>A0A940NRT1_9BACI</name>
<dbReference type="PANTHER" id="PTHR37305:SF2">
    <property type="entry name" value="BACITRACIN TRANSPORT PERMEASE PROTEIN BCRB"/>
    <property type="match status" value="1"/>
</dbReference>
<evidence type="ECO:0000313" key="3">
    <source>
        <dbReference type="Proteomes" id="UP000682134"/>
    </source>
</evidence>
<feature type="transmembrane region" description="Helical" evidence="1">
    <location>
        <begin position="122"/>
        <end position="149"/>
    </location>
</feature>
<gene>
    <name evidence="2" type="ORF">J5Y03_10835</name>
</gene>
<dbReference type="RefSeq" id="WP_209405471.1">
    <property type="nucleotide sequence ID" value="NZ_JAGIYQ010000006.1"/>
</dbReference>
<feature type="transmembrane region" description="Helical" evidence="1">
    <location>
        <begin position="16"/>
        <end position="38"/>
    </location>
</feature>
<keyword evidence="1" id="KW-0812">Transmembrane</keyword>